<organism evidence="1 2">
    <name type="scientific">Armatimonas rosea</name>
    <dbReference type="NCBI Taxonomy" id="685828"/>
    <lineage>
        <taxon>Bacteria</taxon>
        <taxon>Bacillati</taxon>
        <taxon>Armatimonadota</taxon>
        <taxon>Armatimonadia</taxon>
        <taxon>Armatimonadales</taxon>
        <taxon>Armatimonadaceae</taxon>
        <taxon>Armatimonas</taxon>
    </lineage>
</organism>
<dbReference type="EMBL" id="JACHGW010000005">
    <property type="protein sequence ID" value="MBB6052909.1"/>
    <property type="molecule type" value="Genomic_DNA"/>
</dbReference>
<proteinExistence type="predicted"/>
<accession>A0A7W9W7X4</accession>
<dbReference type="Proteomes" id="UP000520814">
    <property type="component" value="Unassembled WGS sequence"/>
</dbReference>
<gene>
    <name evidence="1" type="ORF">HNQ39_004741</name>
</gene>
<name>A0A7W9W7X4_ARMRO</name>
<dbReference type="AlphaFoldDB" id="A0A7W9W7X4"/>
<dbReference type="RefSeq" id="WP_184202693.1">
    <property type="nucleotide sequence ID" value="NZ_JACHGW010000005.1"/>
</dbReference>
<keyword evidence="2" id="KW-1185">Reference proteome</keyword>
<evidence type="ECO:0000313" key="2">
    <source>
        <dbReference type="Proteomes" id="UP000520814"/>
    </source>
</evidence>
<reference evidence="1 2" key="1">
    <citation type="submission" date="2020-08" db="EMBL/GenBank/DDBJ databases">
        <title>Genomic Encyclopedia of Type Strains, Phase IV (KMG-IV): sequencing the most valuable type-strain genomes for metagenomic binning, comparative biology and taxonomic classification.</title>
        <authorList>
            <person name="Goeker M."/>
        </authorList>
    </citation>
    <scope>NUCLEOTIDE SEQUENCE [LARGE SCALE GENOMIC DNA]</scope>
    <source>
        <strain evidence="1 2">DSM 23562</strain>
    </source>
</reference>
<protein>
    <submittedName>
        <fullName evidence="1">Uncharacterized protein</fullName>
    </submittedName>
</protein>
<comment type="caution">
    <text evidence="1">The sequence shown here is derived from an EMBL/GenBank/DDBJ whole genome shotgun (WGS) entry which is preliminary data.</text>
</comment>
<sequence>MLVSVPPWTLRVEVEPTSLIPMTRVGAACVLRKPFAFRLERTNQGTELATSHALVAESLLALPGYREALLSERFVLELGPGLLTCDTYGVVTEQERLIRLIEIVAETLQRLRDFRVIEG</sequence>
<evidence type="ECO:0000313" key="1">
    <source>
        <dbReference type="EMBL" id="MBB6052909.1"/>
    </source>
</evidence>